<dbReference type="Gene3D" id="3.10.580.10">
    <property type="entry name" value="CBS-domain"/>
    <property type="match status" value="1"/>
</dbReference>
<evidence type="ECO:0000313" key="7">
    <source>
        <dbReference type="EMBL" id="MDS1823135.1"/>
    </source>
</evidence>
<protein>
    <submittedName>
        <fullName evidence="9">CBS domain-containing protein</fullName>
    </submittedName>
</protein>
<evidence type="ECO:0000313" key="18">
    <source>
        <dbReference type="Proteomes" id="UP000464718"/>
    </source>
</evidence>
<evidence type="ECO:0000313" key="10">
    <source>
        <dbReference type="EMBL" id="OQK02318.1"/>
    </source>
</evidence>
<evidence type="ECO:0000313" key="6">
    <source>
        <dbReference type="EMBL" id="MCC3806249.1"/>
    </source>
</evidence>
<dbReference type="Proteomes" id="UP001156560">
    <property type="component" value="Chromosome 1"/>
</dbReference>
<reference evidence="6" key="8">
    <citation type="submission" date="2020-09" db="EMBL/GenBank/DDBJ databases">
        <title>Genome sequence of Vibrio parahaemolyticus isolates.</title>
        <authorList>
            <person name="Hammerl J.A."/>
            <person name="Strauch E."/>
        </authorList>
    </citation>
    <scope>NUCLEOTIDE SEQUENCE</scope>
    <source>
        <strain evidence="6">17-VB00146</strain>
    </source>
</reference>
<dbReference type="Proteomes" id="UP000037697">
    <property type="component" value="Unassembled WGS sequence"/>
</dbReference>
<evidence type="ECO:0000313" key="8">
    <source>
        <dbReference type="EMBL" id="NMU27949.1"/>
    </source>
</evidence>
<reference evidence="10 16" key="2">
    <citation type="submission" date="2015-08" db="EMBL/GenBank/DDBJ databases">
        <title>Draft Genome Sequences of Vibrio parahaemolyticus Strains.</title>
        <authorList>
            <person name="Gonzalez-Escalona N."/>
            <person name="DePaola A."/>
        </authorList>
    </citation>
    <scope>NUCLEOTIDE SEQUENCE [LARGE SCALE GENOMIC DNA]</scope>
    <source>
        <strain evidence="10 16">CFSAN001621</strain>
    </source>
</reference>
<gene>
    <name evidence="5" type="ORF">ACX05_02625</name>
    <name evidence="10" type="ORF">AKG60_03485</name>
    <name evidence="11" type="ORF">EHC69_05335</name>
    <name evidence="12" type="ORF">FVP01_12485</name>
    <name evidence="9" type="ORF">HKB16_22270</name>
    <name evidence="8" type="ORF">HKB21_20285</name>
    <name evidence="4" type="ORF">I7278_20220</name>
    <name evidence="6" type="ORF">IB292_14460</name>
    <name evidence="13" type="ORF">M5598_10980</name>
    <name evidence="14" type="ORF">O1Q84_04735</name>
    <name evidence="7" type="ORF">QX249_21050</name>
</gene>
<evidence type="ECO:0000313" key="16">
    <source>
        <dbReference type="Proteomes" id="UP000191946"/>
    </source>
</evidence>
<dbReference type="OMA" id="YHCQDTH"/>
<dbReference type="InterPro" id="IPR051257">
    <property type="entry name" value="Diverse_CBS-Domain"/>
</dbReference>
<reference evidence="14" key="10">
    <citation type="submission" date="2022-12" db="EMBL/GenBank/DDBJ databases">
        <title>Vibrio parahaemolyticus become highly virulent by producing novel Tc toxins.</title>
        <authorList>
            <person name="Yang F."/>
            <person name="You Y."/>
            <person name="Lai Q."/>
            <person name="Xu L."/>
            <person name="Li F."/>
        </authorList>
    </citation>
    <scope>NUCLEOTIDE SEQUENCE</scope>
    <source>
        <strain evidence="14">Vp-HL-202005</strain>
    </source>
</reference>
<dbReference type="EMBL" id="CP114194">
    <property type="protein sequence ID" value="WAT91123.1"/>
    <property type="molecule type" value="Genomic_DNA"/>
</dbReference>
<dbReference type="Pfam" id="PF00571">
    <property type="entry name" value="CBS"/>
    <property type="match status" value="2"/>
</dbReference>
<evidence type="ECO:0000313" key="13">
    <source>
        <dbReference type="EMBL" id="UYV25561.1"/>
    </source>
</evidence>
<name>A0A072I7Q7_VIBPH</name>
<dbReference type="InterPro" id="IPR044729">
    <property type="entry name" value="CBS_bac"/>
</dbReference>
<reference evidence="19 20" key="7">
    <citation type="submission" date="2020-04" db="EMBL/GenBank/DDBJ databases">
        <title>Whole-genome sequencing of Vibrio spp. from China reveals different genetic environments of blaCTX-M-14 among diverse lineages.</title>
        <authorList>
            <person name="Zheng Z."/>
            <person name="Ye L."/>
            <person name="Chen S."/>
        </authorList>
    </citation>
    <scope>NUCLEOTIDE SEQUENCE [LARGE SCALE GENOMIC DNA]</scope>
    <source>
        <strain evidence="9 19">Vb0551</strain>
        <strain evidence="8 20">Vb0574</strain>
    </source>
</reference>
<reference evidence="13" key="9">
    <citation type="submission" date="2022-05" db="EMBL/GenBank/DDBJ databases">
        <title>Megaplasmid of Vibrio parahaemolyticus.</title>
        <authorList>
            <person name="Strauch E."/>
            <person name="Borowiak M."/>
        </authorList>
    </citation>
    <scope>NUCLEOTIDE SEQUENCE</scope>
    <source>
        <strain evidence="13">16-VB00198</strain>
    </source>
</reference>
<feature type="domain" description="CBS" evidence="3">
    <location>
        <begin position="10"/>
        <end position="70"/>
    </location>
</feature>
<evidence type="ECO:0000313" key="17">
    <source>
        <dbReference type="Proteomes" id="UP000321504"/>
    </source>
</evidence>
<dbReference type="Proteomes" id="UP000856022">
    <property type="component" value="Unassembled WGS sequence"/>
</dbReference>
<dbReference type="Proteomes" id="UP000464718">
    <property type="component" value="Chromosome i"/>
</dbReference>
<dbReference type="PROSITE" id="PS51371">
    <property type="entry name" value="CBS"/>
    <property type="match status" value="2"/>
</dbReference>
<reference evidence="4" key="3">
    <citation type="journal article" date="2018" name="Genome Biol.">
        <title>SKESA: strategic k-mer extension for scrupulous assemblies.</title>
        <authorList>
            <person name="Souvorov A."/>
            <person name="Agarwala R."/>
            <person name="Lipman D.J."/>
        </authorList>
    </citation>
    <scope>NUCLEOTIDE SEQUENCE</scope>
    <source>
        <strain evidence="4">1930</strain>
    </source>
</reference>
<dbReference type="OrthoDB" id="9790355at2"/>
<dbReference type="Proteomes" id="UP000726777">
    <property type="component" value="Unassembled WGS sequence"/>
</dbReference>
<evidence type="ECO:0000313" key="12">
    <source>
        <dbReference type="EMBL" id="TXN16766.1"/>
    </source>
</evidence>
<sequence length="139" mass="15553">MHSLKVKDYMTLQAVTFTKDMSLTAALNKVMQSVTLGGPVIDENEKVVGFLSEQDLLDKLVKASYHCQDTHTVQECMHEDVLSVSPEMSVIELADMMKVGKPKMYPVVDDRGKLVGIITRRDVLRAIGMTLNECFKHPV</sequence>
<dbReference type="EMBL" id="CP097355">
    <property type="protein sequence ID" value="UYV25561.1"/>
    <property type="molecule type" value="Genomic_DNA"/>
</dbReference>
<evidence type="ECO:0000313" key="15">
    <source>
        <dbReference type="Proteomes" id="UP000037697"/>
    </source>
</evidence>
<evidence type="ECO:0000256" key="2">
    <source>
        <dbReference type="PROSITE-ProRule" id="PRU00703"/>
    </source>
</evidence>
<dbReference type="PANTHER" id="PTHR43080">
    <property type="entry name" value="CBS DOMAIN-CONTAINING PROTEIN CBSX3, MITOCHONDRIAL"/>
    <property type="match status" value="1"/>
</dbReference>
<dbReference type="InterPro" id="IPR046342">
    <property type="entry name" value="CBS_dom_sf"/>
</dbReference>
<proteinExistence type="predicted"/>
<evidence type="ECO:0000259" key="3">
    <source>
        <dbReference type="PROSITE" id="PS51371"/>
    </source>
</evidence>
<feature type="domain" description="CBS" evidence="3">
    <location>
        <begin position="77"/>
        <end position="139"/>
    </location>
</feature>
<dbReference type="Proteomes" id="UP001253193">
    <property type="component" value="Unassembled WGS sequence"/>
</dbReference>
<accession>A0A072I7Q7</accession>
<evidence type="ECO:0000313" key="4">
    <source>
        <dbReference type="EMBL" id="HAS6679124.1"/>
    </source>
</evidence>
<keyword evidence="1 2" id="KW-0129">CBS domain</keyword>
<dbReference type="Proteomes" id="UP000518904">
    <property type="component" value="Unassembled WGS sequence"/>
</dbReference>
<reference evidence="12 17" key="5">
    <citation type="submission" date="2019-08" db="EMBL/GenBank/DDBJ databases">
        <title>Emerging of two pre-pandemic pathogenic O4:KUT lineages of Vibrio parahaemolyticus in coastal eastern China.</title>
        <authorList>
            <person name="Yu H."/>
        </authorList>
    </citation>
    <scope>NUCLEOTIDE SEQUENCE [LARGE SCALE GENOMIC DNA]</scope>
    <source>
        <strain evidence="12 17">HZ17-383</strain>
    </source>
</reference>
<dbReference type="GeneID" id="1188462"/>
<dbReference type="EMBL" id="JACVHL010000014">
    <property type="protein sequence ID" value="MCC3806249.1"/>
    <property type="molecule type" value="Genomic_DNA"/>
</dbReference>
<keyword evidence="16" id="KW-1185">Reference proteome</keyword>
<reference evidence="5 15" key="1">
    <citation type="submission" date="2015-07" db="EMBL/GenBank/DDBJ databases">
        <title>Foodborne Vibrio parahaemolyticus Isolates.</title>
        <authorList>
            <person name="Ronholm J."/>
            <person name="Petronella N."/>
            <person name="Kenwell R."/>
            <person name="Banerjee S."/>
        </authorList>
    </citation>
    <scope>NUCLEOTIDE SEQUENCE [LARGE SCALE GENOMIC DNA]</scope>
    <source>
        <strain evidence="5 15">HS-06-05</strain>
    </source>
</reference>
<dbReference type="SUPFAM" id="SSF54631">
    <property type="entry name" value="CBS-domain pair"/>
    <property type="match status" value="1"/>
</dbReference>
<reference evidence="7" key="11">
    <citation type="submission" date="2023-06" db="EMBL/GenBank/DDBJ databases">
        <title>Genomic Diversity of Vibrio spp. and Metagenomic Analysis of Pathogens in Florida Gulf Coastal Waters Following Hurricane Ian.</title>
        <authorList>
            <person name="Brumfield K.D."/>
        </authorList>
    </citation>
    <scope>NUCLEOTIDE SEQUENCE</scope>
    <source>
        <strain evidence="7">WBS2B-138</strain>
    </source>
</reference>
<dbReference type="PANTHER" id="PTHR43080:SF2">
    <property type="entry name" value="CBS DOMAIN-CONTAINING PROTEIN"/>
    <property type="match status" value="1"/>
</dbReference>
<dbReference type="EMBL" id="DACQKT010000012">
    <property type="protein sequence ID" value="HAS6679124.1"/>
    <property type="molecule type" value="Genomic_DNA"/>
</dbReference>
<organism evidence="9 19">
    <name type="scientific">Vibrio parahaemolyticus</name>
    <dbReference type="NCBI Taxonomy" id="670"/>
    <lineage>
        <taxon>Bacteria</taxon>
        <taxon>Pseudomonadati</taxon>
        <taxon>Pseudomonadota</taxon>
        <taxon>Gammaproteobacteria</taxon>
        <taxon>Vibrionales</taxon>
        <taxon>Vibrionaceae</taxon>
        <taxon>Vibrio</taxon>
    </lineage>
</organism>
<dbReference type="AlphaFoldDB" id="A0A072I7Q7"/>
<dbReference type="EMBL" id="LIRS01000018">
    <property type="protein sequence ID" value="KOY41949.1"/>
    <property type="molecule type" value="Genomic_DNA"/>
</dbReference>
<dbReference type="Proteomes" id="UP000191946">
    <property type="component" value="Unassembled WGS sequence"/>
</dbReference>
<dbReference type="EMBL" id="JABCLB010002279">
    <property type="protein sequence ID" value="NMU85581.1"/>
    <property type="molecule type" value="Genomic_DNA"/>
</dbReference>
<evidence type="ECO:0000313" key="19">
    <source>
        <dbReference type="Proteomes" id="UP000518904"/>
    </source>
</evidence>
<evidence type="ECO:0000313" key="20">
    <source>
        <dbReference type="Proteomes" id="UP000555836"/>
    </source>
</evidence>
<dbReference type="CDD" id="cd04629">
    <property type="entry name" value="CBS_pair_bac"/>
    <property type="match status" value="1"/>
</dbReference>
<dbReference type="Proteomes" id="UP000321504">
    <property type="component" value="Unassembled WGS sequence"/>
</dbReference>
<dbReference type="InterPro" id="IPR000644">
    <property type="entry name" value="CBS_dom"/>
</dbReference>
<reference evidence="11 18" key="4">
    <citation type="submission" date="2018-12" db="EMBL/GenBank/DDBJ databases">
        <title>Genomic insights into the evolutionary origins and pathogenicity of five Vibrio parahaemolyticus strains isolated from the shrimp with acute hepatopancreatic necrosis disease (AHPND).</title>
        <authorList>
            <person name="Yang Q."/>
            <person name="Dong X."/>
            <person name="Xie G."/>
            <person name="Fu S."/>
            <person name="Zou P."/>
            <person name="Sun J."/>
            <person name="Wang Y."/>
            <person name="Huang J."/>
        </authorList>
    </citation>
    <scope>NUCLEOTIDE SEQUENCE [LARGE SCALE GENOMIC DNA]</scope>
    <source>
        <strain evidence="11 18">20160303005-1</strain>
    </source>
</reference>
<evidence type="ECO:0000313" key="9">
    <source>
        <dbReference type="EMBL" id="NMU85581.1"/>
    </source>
</evidence>
<dbReference type="EMBL" id="VRMQ01000002">
    <property type="protein sequence ID" value="TXN16766.1"/>
    <property type="molecule type" value="Genomic_DNA"/>
</dbReference>
<dbReference type="Proteomes" id="UP001163036">
    <property type="component" value="Chromosome 1"/>
</dbReference>
<dbReference type="Proteomes" id="UP000555836">
    <property type="component" value="Unassembled WGS sequence"/>
</dbReference>
<dbReference type="EMBL" id="JABCLD010001917">
    <property type="protein sequence ID" value="NMU27949.1"/>
    <property type="molecule type" value="Genomic_DNA"/>
</dbReference>
<dbReference type="EMBL" id="LHQV01000006">
    <property type="protein sequence ID" value="OQK02318.1"/>
    <property type="molecule type" value="Genomic_DNA"/>
</dbReference>
<evidence type="ECO:0000313" key="11">
    <source>
        <dbReference type="EMBL" id="QHH08811.1"/>
    </source>
</evidence>
<evidence type="ECO:0000313" key="14">
    <source>
        <dbReference type="EMBL" id="WAT91123.1"/>
    </source>
</evidence>
<dbReference type="SMART" id="SM00116">
    <property type="entry name" value="CBS"/>
    <property type="match status" value="2"/>
</dbReference>
<evidence type="ECO:0000313" key="5">
    <source>
        <dbReference type="EMBL" id="KOY41949.1"/>
    </source>
</evidence>
<reference evidence="4" key="6">
    <citation type="submission" date="2019-12" db="EMBL/GenBank/DDBJ databases">
        <authorList>
            <consortium name="NCBI Pathogen Detection Project"/>
        </authorList>
    </citation>
    <scope>NUCLEOTIDE SEQUENCE</scope>
    <source>
        <strain evidence="4">1930</strain>
    </source>
</reference>
<dbReference type="EMBL" id="CP034298">
    <property type="protein sequence ID" value="QHH08811.1"/>
    <property type="molecule type" value="Genomic_DNA"/>
</dbReference>
<evidence type="ECO:0000256" key="1">
    <source>
        <dbReference type="ARBA" id="ARBA00023122"/>
    </source>
</evidence>
<dbReference type="RefSeq" id="WP_005461138.1">
    <property type="nucleotide sequence ID" value="NZ_CABMHD010000004.1"/>
</dbReference>
<dbReference type="EMBL" id="JAUHGG010000008">
    <property type="protein sequence ID" value="MDS1823135.1"/>
    <property type="molecule type" value="Genomic_DNA"/>
</dbReference>